<gene>
    <name evidence="5" type="ORF">L2K70_11185</name>
</gene>
<evidence type="ECO:0000256" key="2">
    <source>
        <dbReference type="ARBA" id="ARBA00022741"/>
    </source>
</evidence>
<sequence>MTTSESLVRPHGPAYRIQGAGRRFGDASSPTSFEALRDAAFDIPSGSLTTIAGPSGSGKSTLLSLLGLIDRPTSGEIVVDGVPTATASDKFRTQLRATKMSFVFQSFHLMSSRSVLENVMLGGLYSGLSRAARMERAADRLARVGLESKARKTVATLSGGEKQRAAIARALVADPQILLCDEPTGNLDSKNSGAIVELLVELQSGGLTLVMVTHDPSIARVGSVQLRVKDGEVRRDA</sequence>
<organism evidence="5 6">
    <name type="scientific">Nocardioides potassii</name>
    <dbReference type="NCBI Taxonomy" id="2911371"/>
    <lineage>
        <taxon>Bacteria</taxon>
        <taxon>Bacillati</taxon>
        <taxon>Actinomycetota</taxon>
        <taxon>Actinomycetes</taxon>
        <taxon>Propionibacteriales</taxon>
        <taxon>Nocardioidaceae</taxon>
        <taxon>Nocardioides</taxon>
    </lineage>
</organism>
<dbReference type="SMART" id="SM00382">
    <property type="entry name" value="AAA"/>
    <property type="match status" value="1"/>
</dbReference>
<dbReference type="PROSITE" id="PS00211">
    <property type="entry name" value="ABC_TRANSPORTER_1"/>
    <property type="match status" value="1"/>
</dbReference>
<dbReference type="PROSITE" id="PS50893">
    <property type="entry name" value="ABC_TRANSPORTER_2"/>
    <property type="match status" value="1"/>
</dbReference>
<keyword evidence="2" id="KW-0547">Nucleotide-binding</keyword>
<dbReference type="Pfam" id="PF00005">
    <property type="entry name" value="ABC_tran"/>
    <property type="match status" value="1"/>
</dbReference>
<keyword evidence="3 5" id="KW-0067">ATP-binding</keyword>
<reference evidence="5 6" key="1">
    <citation type="submission" date="2022-01" db="EMBL/GenBank/DDBJ databases">
        <title>Nocardioides sp. nov., an actinomycete isolated from mining soil.</title>
        <authorList>
            <person name="Liu L."/>
        </authorList>
    </citation>
    <scope>NUCLEOTIDE SEQUENCE [LARGE SCALE GENOMIC DNA]</scope>
    <source>
        <strain evidence="5 6">KLBMP 9356</strain>
    </source>
</reference>
<dbReference type="RefSeq" id="WP_236401918.1">
    <property type="nucleotide sequence ID" value="NZ_JAKJHZ010000007.1"/>
</dbReference>
<keyword evidence="1" id="KW-0813">Transport</keyword>
<dbReference type="PANTHER" id="PTHR24220">
    <property type="entry name" value="IMPORT ATP-BINDING PROTEIN"/>
    <property type="match status" value="1"/>
</dbReference>
<accession>A0ABS9HCZ0</accession>
<name>A0ABS9HCZ0_9ACTN</name>
<dbReference type="InterPro" id="IPR027417">
    <property type="entry name" value="P-loop_NTPase"/>
</dbReference>
<dbReference type="GO" id="GO:0005524">
    <property type="term" value="F:ATP binding"/>
    <property type="evidence" value="ECO:0007669"/>
    <property type="project" value="UniProtKB-KW"/>
</dbReference>
<evidence type="ECO:0000259" key="4">
    <source>
        <dbReference type="PROSITE" id="PS50893"/>
    </source>
</evidence>
<dbReference type="Proteomes" id="UP001201161">
    <property type="component" value="Unassembled WGS sequence"/>
</dbReference>
<dbReference type="EMBL" id="JAKJHZ010000007">
    <property type="protein sequence ID" value="MCF6378166.1"/>
    <property type="molecule type" value="Genomic_DNA"/>
</dbReference>
<evidence type="ECO:0000256" key="1">
    <source>
        <dbReference type="ARBA" id="ARBA00022448"/>
    </source>
</evidence>
<dbReference type="CDD" id="cd03255">
    <property type="entry name" value="ABC_MJ0796_LolCDE_FtsE"/>
    <property type="match status" value="1"/>
</dbReference>
<dbReference type="InterPro" id="IPR015854">
    <property type="entry name" value="ABC_transpr_LolD-like"/>
</dbReference>
<dbReference type="InterPro" id="IPR017911">
    <property type="entry name" value="MacB-like_ATP-bd"/>
</dbReference>
<dbReference type="PANTHER" id="PTHR24220:SF86">
    <property type="entry name" value="ABC TRANSPORTER ABCH.1"/>
    <property type="match status" value="1"/>
</dbReference>
<dbReference type="InterPro" id="IPR003593">
    <property type="entry name" value="AAA+_ATPase"/>
</dbReference>
<evidence type="ECO:0000256" key="3">
    <source>
        <dbReference type="ARBA" id="ARBA00022840"/>
    </source>
</evidence>
<dbReference type="SUPFAM" id="SSF52540">
    <property type="entry name" value="P-loop containing nucleoside triphosphate hydrolases"/>
    <property type="match status" value="1"/>
</dbReference>
<keyword evidence="6" id="KW-1185">Reference proteome</keyword>
<dbReference type="InterPro" id="IPR003439">
    <property type="entry name" value="ABC_transporter-like_ATP-bd"/>
</dbReference>
<protein>
    <submittedName>
        <fullName evidence="5">ABC transporter ATP-binding protein</fullName>
    </submittedName>
</protein>
<comment type="caution">
    <text evidence="5">The sequence shown here is derived from an EMBL/GenBank/DDBJ whole genome shotgun (WGS) entry which is preliminary data.</text>
</comment>
<evidence type="ECO:0000313" key="6">
    <source>
        <dbReference type="Proteomes" id="UP001201161"/>
    </source>
</evidence>
<evidence type="ECO:0000313" key="5">
    <source>
        <dbReference type="EMBL" id="MCF6378166.1"/>
    </source>
</evidence>
<feature type="domain" description="ABC transporter" evidence="4">
    <location>
        <begin position="15"/>
        <end position="237"/>
    </location>
</feature>
<proteinExistence type="predicted"/>
<dbReference type="Gene3D" id="3.40.50.300">
    <property type="entry name" value="P-loop containing nucleotide triphosphate hydrolases"/>
    <property type="match status" value="1"/>
</dbReference>
<dbReference type="InterPro" id="IPR017871">
    <property type="entry name" value="ABC_transporter-like_CS"/>
</dbReference>